<protein>
    <recommendedName>
        <fullName evidence="4">IPT/TIG domain-containing protein</fullName>
    </recommendedName>
</protein>
<feature type="transmembrane region" description="Helical" evidence="1">
    <location>
        <begin position="1096"/>
        <end position="1117"/>
    </location>
</feature>
<accession>A0A2R6AK23</accession>
<evidence type="ECO:0000256" key="1">
    <source>
        <dbReference type="SAM" id="Phobius"/>
    </source>
</evidence>
<gene>
    <name evidence="2" type="ORF">B9Q00_10190</name>
</gene>
<dbReference type="Proteomes" id="UP000241473">
    <property type="component" value="Unassembled WGS sequence"/>
</dbReference>
<dbReference type="AlphaFoldDB" id="A0A2R6AK23"/>
<feature type="non-terminal residue" evidence="2">
    <location>
        <position position="1"/>
    </location>
</feature>
<keyword evidence="1" id="KW-0812">Transmembrane</keyword>
<reference evidence="2 3" key="1">
    <citation type="submission" date="2017-04" db="EMBL/GenBank/DDBJ databases">
        <title>Novel microbial lineages endemic to geothermal iron-oxide mats fill important gaps in the evolutionary history of Archaea.</title>
        <authorList>
            <person name="Jay Z.J."/>
            <person name="Beam J.P."/>
            <person name="Dlakic M."/>
            <person name="Rusch D.B."/>
            <person name="Kozubal M.A."/>
            <person name="Inskeep W.P."/>
        </authorList>
    </citation>
    <scope>NUCLEOTIDE SEQUENCE [LARGE SCALE GENOMIC DNA]</scope>
    <source>
        <strain evidence="2">OSP_C</strain>
    </source>
</reference>
<evidence type="ECO:0000313" key="3">
    <source>
        <dbReference type="Proteomes" id="UP000241473"/>
    </source>
</evidence>
<organism evidence="2 3">
    <name type="scientific">Candidatus Marsarchaeota G1 archaeon OSP_C</name>
    <dbReference type="NCBI Taxonomy" id="1978154"/>
    <lineage>
        <taxon>Archaea</taxon>
        <taxon>Candidatus Marsarchaeota</taxon>
        <taxon>Candidatus Marsarchaeota group 1</taxon>
    </lineage>
</organism>
<name>A0A2R6AK23_9ARCH</name>
<sequence length="1122" mass="115343">FYEKYGVSALLVLLALSVVAPFVALSQATATKGAYLTVNPTTFAPGTAVLVSSSSGAFTGQAVNIYLSSSPLEAISSSDVLLASNVPLSNGGFSKVNVTIPSSTAVGTYYIKATDDNGVTVVVSKALTVESPVIAPSITLQPSSGYAGSTITVSGVNFGTSTVTIYFITGNPSTLQTLGTVTPSSGSFTTSVTIPYVPQGKYYILATDGTLGASAVFVISPFLAPELSQWDPEYRTTSPLYSIKSGQANLNLSFFGTGLPAGSVNSVTIYNSAGQPISTAVFEPTQVGSNGEFSTSYKAANGIPKLNVTIVGALASGVGYYAVFNIGGVNVKSAPFIASTPTNGLFSACMSSPSNPYSCTSSYSTTGSLSVVVQGYGFGANDQVSVNVVNGANTLTSQSAKADANGAIYVSISTTEHFPAQTAQVVAIDHLASGAIQQVVGTVTFVPQLTVTDVTTNMAEGAVGDTLLLNGTSFPVPFQASYVTITGSNGYTATVTQDSSGNNIQSSGYFAATNGDFAATSGSTTANKLLYIILPNVPGGNVTVTLYGATTAGAPVSISASFWVDTKLSAAYYINLKQNEWVPFVSPIQPLFSGDIIDIQATGYPAGVSASVNFTASVINAEGTNIMGATALPNGYLELILSIPNLPASVQSGFGPYTLVLNGASAMMMLGQSINTGVQVKILQPGVYASQPPHVYINPANITPESLLGPNTPGVFPTSYEVGSTLNLLGVGFTGSAKEYVYIKMTVGSQTPTYQLITTQPVTTNAYGVFTLSFNLPNESSYVNTGTMNSPMWTQVSYSVAVYEYNPSAVIQSPQTSTPTNDQAVSFTITPAIEVMPSQAQVNSTVTIVGTGFAAGETASVYFQITTLVPVGTAPVSNNGFFSVQVVVPAFSPGPVNIVAQGSSGKTNATAPFTILPPPPPPSSPTLQITGASTLYPGQTQLITVFTYLNGAPTDMSSISGTVLLPTGVTQSLSFLHVATGEYQTVYLVPNITGTYEVTVTVTASNGLSTSGSFSFSVIPKTTITTSTFNTTIFSSISSEIAALQSGLSSLQSALSSLASQTSSAISALSSSLSSIASQVSASFSSLSSRESTLEAYSLGALIIAFIALIVIIYGVFVRRRM</sequence>
<keyword evidence="1" id="KW-0472">Membrane</keyword>
<evidence type="ECO:0000313" key="2">
    <source>
        <dbReference type="EMBL" id="PSN86707.1"/>
    </source>
</evidence>
<dbReference type="EMBL" id="NEXB01000102">
    <property type="protein sequence ID" value="PSN86707.1"/>
    <property type="molecule type" value="Genomic_DNA"/>
</dbReference>
<keyword evidence="1" id="KW-1133">Transmembrane helix</keyword>
<dbReference type="InterPro" id="IPR013783">
    <property type="entry name" value="Ig-like_fold"/>
</dbReference>
<proteinExistence type="predicted"/>
<evidence type="ECO:0008006" key="4">
    <source>
        <dbReference type="Google" id="ProtNLM"/>
    </source>
</evidence>
<comment type="caution">
    <text evidence="2">The sequence shown here is derived from an EMBL/GenBank/DDBJ whole genome shotgun (WGS) entry which is preliminary data.</text>
</comment>
<dbReference type="Gene3D" id="2.60.40.10">
    <property type="entry name" value="Immunoglobulins"/>
    <property type="match status" value="1"/>
</dbReference>